<gene>
    <name evidence="1" type="ORF">OE88DRAFT_262311</name>
</gene>
<evidence type="ECO:0000313" key="1">
    <source>
        <dbReference type="EMBL" id="TFK50490.1"/>
    </source>
</evidence>
<evidence type="ECO:0000313" key="2">
    <source>
        <dbReference type="Proteomes" id="UP000305948"/>
    </source>
</evidence>
<keyword evidence="2" id="KW-1185">Reference proteome</keyword>
<reference evidence="1 2" key="1">
    <citation type="journal article" date="2019" name="Nat. Ecol. Evol.">
        <title>Megaphylogeny resolves global patterns of mushroom evolution.</title>
        <authorList>
            <person name="Varga T."/>
            <person name="Krizsan K."/>
            <person name="Foldi C."/>
            <person name="Dima B."/>
            <person name="Sanchez-Garcia M."/>
            <person name="Sanchez-Ramirez S."/>
            <person name="Szollosi G.J."/>
            <person name="Szarkandi J.G."/>
            <person name="Papp V."/>
            <person name="Albert L."/>
            <person name="Andreopoulos W."/>
            <person name="Angelini C."/>
            <person name="Antonin V."/>
            <person name="Barry K.W."/>
            <person name="Bougher N.L."/>
            <person name="Buchanan P."/>
            <person name="Buyck B."/>
            <person name="Bense V."/>
            <person name="Catcheside P."/>
            <person name="Chovatia M."/>
            <person name="Cooper J."/>
            <person name="Damon W."/>
            <person name="Desjardin D."/>
            <person name="Finy P."/>
            <person name="Geml J."/>
            <person name="Haridas S."/>
            <person name="Hughes K."/>
            <person name="Justo A."/>
            <person name="Karasinski D."/>
            <person name="Kautmanova I."/>
            <person name="Kiss B."/>
            <person name="Kocsube S."/>
            <person name="Kotiranta H."/>
            <person name="LaButti K.M."/>
            <person name="Lechner B.E."/>
            <person name="Liimatainen K."/>
            <person name="Lipzen A."/>
            <person name="Lukacs Z."/>
            <person name="Mihaltcheva S."/>
            <person name="Morgado L.N."/>
            <person name="Niskanen T."/>
            <person name="Noordeloos M.E."/>
            <person name="Ohm R.A."/>
            <person name="Ortiz-Santana B."/>
            <person name="Ovrebo C."/>
            <person name="Racz N."/>
            <person name="Riley R."/>
            <person name="Savchenko A."/>
            <person name="Shiryaev A."/>
            <person name="Soop K."/>
            <person name="Spirin V."/>
            <person name="Szebenyi C."/>
            <person name="Tomsovsky M."/>
            <person name="Tulloss R.E."/>
            <person name="Uehling J."/>
            <person name="Grigoriev I.V."/>
            <person name="Vagvolgyi C."/>
            <person name="Papp T."/>
            <person name="Martin F.M."/>
            <person name="Miettinen O."/>
            <person name="Hibbett D.S."/>
            <person name="Nagy L.G."/>
        </authorList>
    </citation>
    <scope>NUCLEOTIDE SEQUENCE [LARGE SCALE GENOMIC DNA]</scope>
    <source>
        <strain evidence="1 2">OMC1185</strain>
    </source>
</reference>
<dbReference type="EMBL" id="ML213513">
    <property type="protein sequence ID" value="TFK50490.1"/>
    <property type="molecule type" value="Genomic_DNA"/>
</dbReference>
<organism evidence="1 2">
    <name type="scientific">Heliocybe sulcata</name>
    <dbReference type="NCBI Taxonomy" id="5364"/>
    <lineage>
        <taxon>Eukaryota</taxon>
        <taxon>Fungi</taxon>
        <taxon>Dikarya</taxon>
        <taxon>Basidiomycota</taxon>
        <taxon>Agaricomycotina</taxon>
        <taxon>Agaricomycetes</taxon>
        <taxon>Gloeophyllales</taxon>
        <taxon>Gloeophyllaceae</taxon>
        <taxon>Heliocybe</taxon>
    </lineage>
</organism>
<name>A0A5C3MZ59_9AGAM</name>
<dbReference type="AlphaFoldDB" id="A0A5C3MZ59"/>
<protein>
    <submittedName>
        <fullName evidence="1">Uncharacterized protein</fullName>
    </submittedName>
</protein>
<accession>A0A5C3MZ59</accession>
<proteinExistence type="predicted"/>
<sequence>MPALLGKVVGLDRYTEADVHEVMPALGFLTHIWKLKILSRNGCVHVRRACPHVARQHSPRISASVRLGPCVAWSAQKQGGTGCCGRWRRCGGQALVQTGFGNGAHVERSPAVRMMDKWSRGQRQKDQLPQSFASPSYNRRELPRVCLLDSMFAVIVVYLQSIHSSVVSQSFNLLNDRPRRCVR</sequence>
<dbReference type="Proteomes" id="UP000305948">
    <property type="component" value="Unassembled WGS sequence"/>
</dbReference>